<dbReference type="PANTHER" id="PTHR32278">
    <property type="entry name" value="F-BOX DOMAIN-CONTAINING PROTEIN"/>
    <property type="match status" value="1"/>
</dbReference>
<dbReference type="InterPro" id="IPR001810">
    <property type="entry name" value="F-box_dom"/>
</dbReference>
<proteinExistence type="predicted"/>
<organism evidence="2 3">
    <name type="scientific">Clitoria ternatea</name>
    <name type="common">Butterfly pea</name>
    <dbReference type="NCBI Taxonomy" id="43366"/>
    <lineage>
        <taxon>Eukaryota</taxon>
        <taxon>Viridiplantae</taxon>
        <taxon>Streptophyta</taxon>
        <taxon>Embryophyta</taxon>
        <taxon>Tracheophyta</taxon>
        <taxon>Spermatophyta</taxon>
        <taxon>Magnoliopsida</taxon>
        <taxon>eudicotyledons</taxon>
        <taxon>Gunneridae</taxon>
        <taxon>Pentapetalae</taxon>
        <taxon>rosids</taxon>
        <taxon>fabids</taxon>
        <taxon>Fabales</taxon>
        <taxon>Fabaceae</taxon>
        <taxon>Papilionoideae</taxon>
        <taxon>50 kb inversion clade</taxon>
        <taxon>NPAAA clade</taxon>
        <taxon>indigoferoid/millettioid clade</taxon>
        <taxon>Phaseoleae</taxon>
        <taxon>Clitoria</taxon>
    </lineage>
</organism>
<gene>
    <name evidence="2" type="ORF">RJT34_22993</name>
</gene>
<dbReference type="CDD" id="cd22162">
    <property type="entry name" value="F-box_AtSKIP3-like"/>
    <property type="match status" value="1"/>
</dbReference>
<dbReference type="PROSITE" id="PS50181">
    <property type="entry name" value="FBOX"/>
    <property type="match status" value="1"/>
</dbReference>
<feature type="domain" description="F-box" evidence="1">
    <location>
        <begin position="32"/>
        <end position="78"/>
    </location>
</feature>
<dbReference type="EMBL" id="JAYKXN010000006">
    <property type="protein sequence ID" value="KAK7277972.1"/>
    <property type="molecule type" value="Genomic_DNA"/>
</dbReference>
<sequence>MSLCQHYLNQNKTPIASIKQPISLTHNIAVSLINMETLPEECVCKILSYTSPPDACRFSMVSSTLRSPADSDLLWRCFFPSDYSDIVARAVHPLSLNSSSSSYKHLFYALCNPLLLDAGNMTFKLDKFSAKKSFILSARGLSITWSCDPLYWSWKPMPQSRFKEVAELRTVSWLEIQGKIRTGSLTPNTSYAVHLIMKTSHREYGLDSGPCEVSVSVGNKVQSGRAYLCQRDEDKHEKENLVHKGIQVPWKREDGWMELELGEFFSGEADEQVKMSLMEVGYQLKGGLIVEGIEIRPK</sequence>
<dbReference type="SUPFAM" id="SSF81383">
    <property type="entry name" value="F-box domain"/>
    <property type="match status" value="1"/>
</dbReference>
<dbReference type="Proteomes" id="UP001359559">
    <property type="component" value="Unassembled WGS sequence"/>
</dbReference>
<dbReference type="InterPro" id="IPR036047">
    <property type="entry name" value="F-box-like_dom_sf"/>
</dbReference>
<dbReference type="SMART" id="SM00256">
    <property type="entry name" value="FBOX"/>
    <property type="match status" value="1"/>
</dbReference>
<name>A0AAN9IG38_CLITE</name>
<comment type="caution">
    <text evidence="2">The sequence shown here is derived from an EMBL/GenBank/DDBJ whole genome shotgun (WGS) entry which is preliminary data.</text>
</comment>
<reference evidence="2 3" key="1">
    <citation type="submission" date="2024-01" db="EMBL/GenBank/DDBJ databases">
        <title>The genomes of 5 underutilized Papilionoideae crops provide insights into root nodulation and disease resistance.</title>
        <authorList>
            <person name="Yuan L."/>
        </authorList>
    </citation>
    <scope>NUCLEOTIDE SEQUENCE [LARGE SCALE GENOMIC DNA]</scope>
    <source>
        <strain evidence="2">LY-2023</strain>
        <tissue evidence="2">Leaf</tissue>
    </source>
</reference>
<protein>
    <recommendedName>
        <fullName evidence="1">F-box domain-containing protein</fullName>
    </recommendedName>
</protein>
<dbReference type="InterPro" id="IPR025886">
    <property type="entry name" value="PP2-like"/>
</dbReference>
<evidence type="ECO:0000259" key="1">
    <source>
        <dbReference type="PROSITE" id="PS50181"/>
    </source>
</evidence>
<dbReference type="Gene3D" id="1.20.1280.50">
    <property type="match status" value="1"/>
</dbReference>
<evidence type="ECO:0000313" key="2">
    <source>
        <dbReference type="EMBL" id="KAK7277972.1"/>
    </source>
</evidence>
<keyword evidence="3" id="KW-1185">Reference proteome</keyword>
<dbReference type="AlphaFoldDB" id="A0AAN9IG38"/>
<dbReference type="Pfam" id="PF14299">
    <property type="entry name" value="PP2"/>
    <property type="match status" value="1"/>
</dbReference>
<dbReference type="PANTHER" id="PTHR32278:SF41">
    <property type="entry name" value="F-BOX PROTEIN"/>
    <property type="match status" value="1"/>
</dbReference>
<accession>A0AAN9IG38</accession>
<evidence type="ECO:0000313" key="3">
    <source>
        <dbReference type="Proteomes" id="UP001359559"/>
    </source>
</evidence>
<dbReference type="Pfam" id="PF12937">
    <property type="entry name" value="F-box-like"/>
    <property type="match status" value="1"/>
</dbReference>